<evidence type="ECO:0000256" key="5">
    <source>
        <dbReference type="ARBA" id="ARBA00023014"/>
    </source>
</evidence>
<evidence type="ECO:0000256" key="6">
    <source>
        <dbReference type="ARBA" id="ARBA00034078"/>
    </source>
</evidence>
<comment type="caution">
    <text evidence="8">The sequence shown here is derived from an EMBL/GenBank/DDBJ whole genome shotgun (WGS) entry which is preliminary data.</text>
</comment>
<keyword evidence="4" id="KW-0408">Iron</keyword>
<evidence type="ECO:0000256" key="2">
    <source>
        <dbReference type="ARBA" id="ARBA00022714"/>
    </source>
</evidence>
<accession>A0ABV3TQR2</accession>
<dbReference type="PROSITE" id="PS51085">
    <property type="entry name" value="2FE2S_FER_2"/>
    <property type="match status" value="1"/>
</dbReference>
<evidence type="ECO:0000256" key="4">
    <source>
        <dbReference type="ARBA" id="ARBA00023004"/>
    </source>
</evidence>
<organism evidence="8 9">
    <name type="scientific">Zhongshania arctica</name>
    <dbReference type="NCBI Taxonomy" id="3238302"/>
    <lineage>
        <taxon>Bacteria</taxon>
        <taxon>Pseudomonadati</taxon>
        <taxon>Pseudomonadota</taxon>
        <taxon>Gammaproteobacteria</taxon>
        <taxon>Cellvibrionales</taxon>
        <taxon>Spongiibacteraceae</taxon>
        <taxon>Zhongshania</taxon>
    </lineage>
</organism>
<dbReference type="Gene3D" id="3.10.20.30">
    <property type="match status" value="1"/>
</dbReference>
<keyword evidence="9" id="KW-1185">Reference proteome</keyword>
<evidence type="ECO:0000256" key="3">
    <source>
        <dbReference type="ARBA" id="ARBA00022723"/>
    </source>
</evidence>
<proteinExistence type="inferred from homology"/>
<dbReference type="RefSeq" id="WP_368374065.1">
    <property type="nucleotide sequence ID" value="NZ_JBFRYB010000001.1"/>
</dbReference>
<dbReference type="Pfam" id="PF00111">
    <property type="entry name" value="Fer2"/>
    <property type="match status" value="1"/>
</dbReference>
<sequence length="107" mass="11710">MMIKINYIDHTGSTFEIGASEGETLMSAATNNLIPGIDGDCGGNCACGTCHVIIDENWTSRLDSQNSEEISLLQMTPDFNERSRLACQIVITKELHGIVVNLPEHQM</sequence>
<dbReference type="PANTHER" id="PTHR23426">
    <property type="entry name" value="FERREDOXIN/ADRENODOXIN"/>
    <property type="match status" value="1"/>
</dbReference>
<keyword evidence="5" id="KW-0411">Iron-sulfur</keyword>
<dbReference type="PANTHER" id="PTHR23426:SF65">
    <property type="entry name" value="FERREDOXIN-2, MITOCHONDRIAL"/>
    <property type="match status" value="1"/>
</dbReference>
<dbReference type="InterPro" id="IPR036010">
    <property type="entry name" value="2Fe-2S_ferredoxin-like_sf"/>
</dbReference>
<evidence type="ECO:0000313" key="9">
    <source>
        <dbReference type="Proteomes" id="UP001557484"/>
    </source>
</evidence>
<comment type="cofactor">
    <cofactor evidence="6">
        <name>[2Fe-2S] cluster</name>
        <dbReference type="ChEBI" id="CHEBI:190135"/>
    </cofactor>
</comment>
<dbReference type="CDD" id="cd00207">
    <property type="entry name" value="fer2"/>
    <property type="match status" value="1"/>
</dbReference>
<dbReference type="SUPFAM" id="SSF54292">
    <property type="entry name" value="2Fe-2S ferredoxin-like"/>
    <property type="match status" value="1"/>
</dbReference>
<keyword evidence="3" id="KW-0479">Metal-binding</keyword>
<gene>
    <name evidence="8" type="ORF">AB4875_00485</name>
</gene>
<dbReference type="InterPro" id="IPR001041">
    <property type="entry name" value="2Fe-2S_ferredoxin-type"/>
</dbReference>
<dbReference type="InterPro" id="IPR012675">
    <property type="entry name" value="Beta-grasp_dom_sf"/>
</dbReference>
<comment type="similarity">
    <text evidence="1">Belongs to the adrenodoxin/putidaredoxin family.</text>
</comment>
<feature type="domain" description="2Fe-2S ferredoxin-type" evidence="7">
    <location>
        <begin position="3"/>
        <end position="106"/>
    </location>
</feature>
<reference evidence="8 9" key="1">
    <citation type="journal article" date="2011" name="Int. J. Syst. Evol. Microbiol.">
        <title>Zhongshania antarctica gen. nov., sp. nov. and Zhongshania guokunii sp. nov., gammaproteobacteria respectively isolated from coastal attached (fast) ice and surface seawater of the Antarctic.</title>
        <authorList>
            <person name="Li H.J."/>
            <person name="Zhang X.Y."/>
            <person name="Chen C.X."/>
            <person name="Zhang Y.J."/>
            <person name="Gao Z.M."/>
            <person name="Yu Y."/>
            <person name="Chen X.L."/>
            <person name="Chen B."/>
            <person name="Zhang Y.Z."/>
        </authorList>
    </citation>
    <scope>NUCLEOTIDE SEQUENCE [LARGE SCALE GENOMIC DNA]</scope>
    <source>
        <strain evidence="8 9">R06B22</strain>
    </source>
</reference>
<dbReference type="Proteomes" id="UP001557484">
    <property type="component" value="Unassembled WGS sequence"/>
</dbReference>
<dbReference type="PRINTS" id="PR00355">
    <property type="entry name" value="ADRENODOXIN"/>
</dbReference>
<evidence type="ECO:0000256" key="1">
    <source>
        <dbReference type="ARBA" id="ARBA00010914"/>
    </source>
</evidence>
<protein>
    <submittedName>
        <fullName evidence="8">2Fe-2S iron-sulfur cluster-binding protein</fullName>
    </submittedName>
</protein>
<dbReference type="InterPro" id="IPR001055">
    <property type="entry name" value="Adrenodoxin-like"/>
</dbReference>
<evidence type="ECO:0000259" key="7">
    <source>
        <dbReference type="PROSITE" id="PS51085"/>
    </source>
</evidence>
<name>A0ABV3TQR2_9GAMM</name>
<evidence type="ECO:0000313" key="8">
    <source>
        <dbReference type="EMBL" id="MEX1663936.1"/>
    </source>
</evidence>
<dbReference type="EMBL" id="JBFRYB010000001">
    <property type="protein sequence ID" value="MEX1663936.1"/>
    <property type="molecule type" value="Genomic_DNA"/>
</dbReference>
<keyword evidence="2" id="KW-0001">2Fe-2S</keyword>